<keyword evidence="4" id="KW-1185">Reference proteome</keyword>
<feature type="compositionally biased region" description="Basic and acidic residues" evidence="1">
    <location>
        <begin position="96"/>
        <end position="109"/>
    </location>
</feature>
<reference evidence="4" key="1">
    <citation type="journal article" date="2019" name="Int. J. Syst. Evol. Microbiol.">
        <title>The Global Catalogue of Microorganisms (GCM) 10K type strain sequencing project: providing services to taxonomists for standard genome sequencing and annotation.</title>
        <authorList>
            <consortium name="The Broad Institute Genomics Platform"/>
            <consortium name="The Broad Institute Genome Sequencing Center for Infectious Disease"/>
            <person name="Wu L."/>
            <person name="Ma J."/>
        </authorList>
    </citation>
    <scope>NUCLEOTIDE SEQUENCE [LARGE SCALE GENOMIC DNA]</scope>
    <source>
        <strain evidence="4">NBRC 108730</strain>
    </source>
</reference>
<comment type="caution">
    <text evidence="3">The sequence shown here is derived from an EMBL/GenBank/DDBJ whole genome shotgun (WGS) entry which is preliminary data.</text>
</comment>
<dbReference type="Gene3D" id="3.40.350.10">
    <property type="entry name" value="Creatinase/prolidase N-terminal domain"/>
    <property type="match status" value="1"/>
</dbReference>
<evidence type="ECO:0000313" key="4">
    <source>
        <dbReference type="Proteomes" id="UP001157017"/>
    </source>
</evidence>
<sequence length="159" mass="17727">MLPAGGLKVRSNDCDYVFRPHSAFSHLSGLGADREPDSVLVLEPLDDGGHEAVLFFRPRAGRDTTEFYSDARYGELWVGVRPSLEEVEAELGLTARHLDEPGRRPEQGRRQPAGARRPRRRPAGHRPGRRRSRAGRDVGRRGRGGARRRARRGAERACG</sequence>
<feature type="region of interest" description="Disordered" evidence="1">
    <location>
        <begin position="92"/>
        <end position="159"/>
    </location>
</feature>
<name>A0ABQ6JCS4_9ACTN</name>
<dbReference type="Proteomes" id="UP001157017">
    <property type="component" value="Unassembled WGS sequence"/>
</dbReference>
<evidence type="ECO:0000259" key="2">
    <source>
        <dbReference type="SMART" id="SM01011"/>
    </source>
</evidence>
<feature type="compositionally biased region" description="Basic residues" evidence="1">
    <location>
        <begin position="141"/>
        <end position="151"/>
    </location>
</feature>
<accession>A0ABQ6JCS4</accession>
<protein>
    <recommendedName>
        <fullName evidence="2">Aminopeptidase P N-terminal domain-containing protein</fullName>
    </recommendedName>
</protein>
<evidence type="ECO:0000313" key="3">
    <source>
        <dbReference type="EMBL" id="GMA85991.1"/>
    </source>
</evidence>
<feature type="domain" description="Aminopeptidase P N-terminal" evidence="2">
    <location>
        <begin position="1"/>
        <end position="121"/>
    </location>
</feature>
<dbReference type="InterPro" id="IPR029149">
    <property type="entry name" value="Creatin/AminoP/Spt16_N"/>
</dbReference>
<organism evidence="3 4">
    <name type="scientific">Angustibacter aerolatus</name>
    <dbReference type="NCBI Taxonomy" id="1162965"/>
    <lineage>
        <taxon>Bacteria</taxon>
        <taxon>Bacillati</taxon>
        <taxon>Actinomycetota</taxon>
        <taxon>Actinomycetes</taxon>
        <taxon>Kineosporiales</taxon>
        <taxon>Kineosporiaceae</taxon>
    </lineage>
</organism>
<dbReference type="EMBL" id="BSUZ01000001">
    <property type="protein sequence ID" value="GMA85991.1"/>
    <property type="molecule type" value="Genomic_DNA"/>
</dbReference>
<proteinExistence type="predicted"/>
<dbReference type="SUPFAM" id="SSF53092">
    <property type="entry name" value="Creatinase/prolidase N-terminal domain"/>
    <property type="match status" value="1"/>
</dbReference>
<dbReference type="InterPro" id="IPR007865">
    <property type="entry name" value="Aminopep_P_N"/>
</dbReference>
<gene>
    <name evidence="3" type="ORF">GCM10025868_12410</name>
</gene>
<evidence type="ECO:0000256" key="1">
    <source>
        <dbReference type="SAM" id="MobiDB-lite"/>
    </source>
</evidence>
<feature type="compositionally biased region" description="Basic residues" evidence="1">
    <location>
        <begin position="116"/>
        <end position="133"/>
    </location>
</feature>
<dbReference type="Pfam" id="PF05195">
    <property type="entry name" value="AMP_N"/>
    <property type="match status" value="1"/>
</dbReference>
<dbReference type="SMART" id="SM01011">
    <property type="entry name" value="AMP_N"/>
    <property type="match status" value="1"/>
</dbReference>